<dbReference type="PANTHER" id="PTHR42748:SF11">
    <property type="entry name" value="NMRA-LIKE DOMAIN-CONTAINING PROTEIN"/>
    <property type="match status" value="1"/>
</dbReference>
<evidence type="ECO:0000256" key="2">
    <source>
        <dbReference type="ARBA" id="ARBA00022857"/>
    </source>
</evidence>
<reference evidence="4" key="1">
    <citation type="submission" date="2016-05" db="EMBL/GenBank/DDBJ databases">
        <title>Lichen genome sequencing reveals its rich biosynthetic potential.</title>
        <authorList>
            <person name="Bertrand R.L."/>
            <person name="Abdel-Hameed M."/>
            <person name="Sorensen J.L."/>
        </authorList>
    </citation>
    <scope>NUCLEOTIDE SEQUENCE</scope>
</reference>
<dbReference type="EMBL" id="KX264290">
    <property type="protein sequence ID" value="ANM86681.1"/>
    <property type="molecule type" value="Genomic_DNA"/>
</dbReference>
<dbReference type="GO" id="GO:0005634">
    <property type="term" value="C:nucleus"/>
    <property type="evidence" value="ECO:0007669"/>
    <property type="project" value="TreeGrafter"/>
</dbReference>
<accession>A0A1Z1C539</accession>
<protein>
    <submittedName>
        <fullName evidence="4">Putative dehydrogenase</fullName>
    </submittedName>
</protein>
<sequence length="313" mass="34404">MSKILAIFGATGQQGGSVINYVLNDPELSQRYKIRAITRDPNTEKAKQLKVEVVQGDVLNRASLKTALTGAHTVFAMTTPSFGPNGLETEYNSGKTITDVAIEEGAEYIIFSTLPSAREISGGKYTKVTPFDAKAKAEQYIRGLDIKSAFYSPGYFMENFQSQTFLAPRQAPNGTWVLARHTSPKTKLPFIDAVGDTGKDIGKFVGAILAEPNKYEGKTFCAAAALYSWEEVAAIMSKATGKTIVYKQIPLEDFRKSLPFEPDIFVEGFSYQDEFGYFGPDSQNLVAWAAENARGGRLSTLEEYLETHPLQLT</sequence>
<comment type="similarity">
    <text evidence="1">Belongs to the NmrA-type oxidoreductase family.</text>
</comment>
<dbReference type="InterPro" id="IPR008030">
    <property type="entry name" value="NmrA-like"/>
</dbReference>
<dbReference type="EMBL" id="MG777480">
    <property type="protein sequence ID" value="AUW30867.1"/>
    <property type="molecule type" value="Genomic_DNA"/>
</dbReference>
<evidence type="ECO:0000259" key="3">
    <source>
        <dbReference type="Pfam" id="PF05368"/>
    </source>
</evidence>
<dbReference type="SUPFAM" id="SSF51735">
    <property type="entry name" value="NAD(P)-binding Rossmann-fold domains"/>
    <property type="match status" value="1"/>
</dbReference>
<organism evidence="4">
    <name type="scientific">Cladonia uncialis subsp. uncialis</name>
    <dbReference type="NCBI Taxonomy" id="180999"/>
    <lineage>
        <taxon>Eukaryota</taxon>
        <taxon>Fungi</taxon>
        <taxon>Dikarya</taxon>
        <taxon>Ascomycota</taxon>
        <taxon>Pezizomycotina</taxon>
        <taxon>Lecanoromycetes</taxon>
        <taxon>OSLEUM clade</taxon>
        <taxon>Lecanoromycetidae</taxon>
        <taxon>Lecanorales</taxon>
        <taxon>Lecanorineae</taxon>
        <taxon>Cladoniaceae</taxon>
        <taxon>Cladonia</taxon>
    </lineage>
</organism>
<evidence type="ECO:0000256" key="1">
    <source>
        <dbReference type="ARBA" id="ARBA00006328"/>
    </source>
</evidence>
<dbReference type="Gene3D" id="3.40.50.720">
    <property type="entry name" value="NAD(P)-binding Rossmann-like Domain"/>
    <property type="match status" value="1"/>
</dbReference>
<dbReference type="PANTHER" id="PTHR42748">
    <property type="entry name" value="NITROGEN METABOLITE REPRESSION PROTEIN NMRA FAMILY MEMBER"/>
    <property type="match status" value="1"/>
</dbReference>
<dbReference type="Gene3D" id="3.90.25.10">
    <property type="entry name" value="UDP-galactose 4-epimerase, domain 1"/>
    <property type="match status" value="1"/>
</dbReference>
<feature type="domain" description="NmrA-like" evidence="3">
    <location>
        <begin position="2"/>
        <end position="305"/>
    </location>
</feature>
<proteinExistence type="inferred from homology"/>
<keyword evidence="2" id="KW-0521">NADP</keyword>
<dbReference type="Pfam" id="PF05368">
    <property type="entry name" value="NmrA"/>
    <property type="match status" value="1"/>
</dbReference>
<dbReference type="InterPro" id="IPR051164">
    <property type="entry name" value="NmrA-like_oxidored"/>
</dbReference>
<reference evidence="5" key="2">
    <citation type="submission" date="2017-12" db="EMBL/GenBank/DDBJ databases">
        <title>Genome Sequencing Reveals a Rich Biosynthetic Potential.</title>
        <authorList>
            <person name="Bertrand R.L."/>
            <person name="Abdel-Hameed M.E."/>
            <person name="Sorensen J.L."/>
        </authorList>
    </citation>
    <scope>NUCLEOTIDE SEQUENCE</scope>
</reference>
<evidence type="ECO:0000313" key="4">
    <source>
        <dbReference type="EMBL" id="ANM86681.1"/>
    </source>
</evidence>
<dbReference type="CDD" id="cd05251">
    <property type="entry name" value="NmrA_like_SDR_a"/>
    <property type="match status" value="1"/>
</dbReference>
<dbReference type="AlphaFoldDB" id="A0A1Z1C539"/>
<evidence type="ECO:0000313" key="5">
    <source>
        <dbReference type="EMBL" id="AUW30867.1"/>
    </source>
</evidence>
<dbReference type="InterPro" id="IPR036291">
    <property type="entry name" value="NAD(P)-bd_dom_sf"/>
</dbReference>
<name>A0A1Z1C539_CLAUC</name>